<dbReference type="EMBL" id="CP016895">
    <property type="protein sequence ID" value="AOA58068.1"/>
    <property type="molecule type" value="Genomic_DNA"/>
</dbReference>
<evidence type="ECO:0000256" key="5">
    <source>
        <dbReference type="ARBA" id="ARBA00023027"/>
    </source>
</evidence>
<dbReference type="GO" id="GO:0003954">
    <property type="term" value="F:NADH dehydrogenase activity"/>
    <property type="evidence" value="ECO:0007669"/>
    <property type="project" value="InterPro"/>
</dbReference>
<accession>A0A1B2LYN5</accession>
<dbReference type="InterPro" id="IPR045024">
    <property type="entry name" value="NDH-2"/>
</dbReference>
<dbReference type="Pfam" id="PF07992">
    <property type="entry name" value="Pyr_redox_2"/>
    <property type="match status" value="1"/>
</dbReference>
<evidence type="ECO:0000313" key="8">
    <source>
        <dbReference type="Proteomes" id="UP000093391"/>
    </source>
</evidence>
<gene>
    <name evidence="7" type="ORF">BFG52_06690</name>
</gene>
<dbReference type="SUPFAM" id="SSF51905">
    <property type="entry name" value="FAD/NAD(P)-binding domain"/>
    <property type="match status" value="1"/>
</dbReference>
<evidence type="ECO:0000256" key="3">
    <source>
        <dbReference type="ARBA" id="ARBA00022827"/>
    </source>
</evidence>
<evidence type="ECO:0000259" key="6">
    <source>
        <dbReference type="Pfam" id="PF07992"/>
    </source>
</evidence>
<dbReference type="PRINTS" id="PR00368">
    <property type="entry name" value="FADPNR"/>
</dbReference>
<dbReference type="InterPro" id="IPR036188">
    <property type="entry name" value="FAD/NAD-bd_sf"/>
</dbReference>
<keyword evidence="3" id="KW-0274">FAD</keyword>
<dbReference type="PANTHER" id="PTHR43706:SF9">
    <property type="entry name" value="TYPE II NADH:QUINONE OXIDOREDUCTASE"/>
    <property type="match status" value="1"/>
</dbReference>
<keyword evidence="4" id="KW-0560">Oxidoreductase</keyword>
<dbReference type="Proteomes" id="UP000093391">
    <property type="component" value="Chromosome"/>
</dbReference>
<evidence type="ECO:0000256" key="2">
    <source>
        <dbReference type="ARBA" id="ARBA00022630"/>
    </source>
</evidence>
<name>A0A1B2LYN5_9GAMM</name>
<keyword evidence="8" id="KW-1185">Reference proteome</keyword>
<dbReference type="PANTHER" id="PTHR43706">
    <property type="entry name" value="NADH DEHYDROGENASE"/>
    <property type="match status" value="1"/>
</dbReference>
<keyword evidence="5" id="KW-0520">NAD</keyword>
<dbReference type="STRING" id="1789224.BFG52_06690"/>
<organism evidence="7 8">
    <name type="scientific">Acinetobacter larvae</name>
    <dbReference type="NCBI Taxonomy" id="1789224"/>
    <lineage>
        <taxon>Bacteria</taxon>
        <taxon>Pseudomonadati</taxon>
        <taxon>Pseudomonadota</taxon>
        <taxon>Gammaproteobacteria</taxon>
        <taxon>Moraxellales</taxon>
        <taxon>Moraxellaceae</taxon>
        <taxon>Acinetobacter</taxon>
    </lineage>
</organism>
<dbReference type="InterPro" id="IPR023753">
    <property type="entry name" value="FAD/NAD-binding_dom"/>
</dbReference>
<dbReference type="KEGG" id="ala:BFG52_06690"/>
<dbReference type="RefSeq" id="WP_067553823.1">
    <property type="nucleotide sequence ID" value="NZ_CP016895.1"/>
</dbReference>
<dbReference type="PRINTS" id="PR00411">
    <property type="entry name" value="PNDRDTASEI"/>
</dbReference>
<dbReference type="GO" id="GO:0008137">
    <property type="term" value="F:NADH dehydrogenase (ubiquinone) activity"/>
    <property type="evidence" value="ECO:0007669"/>
    <property type="project" value="TreeGrafter"/>
</dbReference>
<reference evidence="7 8" key="1">
    <citation type="submission" date="2016-08" db="EMBL/GenBank/DDBJ databases">
        <authorList>
            <person name="Seilhamer J.J."/>
        </authorList>
    </citation>
    <scope>NUCLEOTIDE SEQUENCE [LARGE SCALE GENOMIC DNA]</scope>
    <source>
        <strain evidence="7 8">BRTC-1</strain>
    </source>
</reference>
<evidence type="ECO:0000256" key="1">
    <source>
        <dbReference type="ARBA" id="ARBA00005272"/>
    </source>
</evidence>
<evidence type="ECO:0000313" key="7">
    <source>
        <dbReference type="EMBL" id="AOA58068.1"/>
    </source>
</evidence>
<keyword evidence="2" id="KW-0285">Flavoprotein</keyword>
<dbReference type="AlphaFoldDB" id="A0A1B2LYN5"/>
<proteinExistence type="inferred from homology"/>
<comment type="similarity">
    <text evidence="1">Belongs to the NADH dehydrogenase family.</text>
</comment>
<feature type="domain" description="FAD/NAD(P)-binding" evidence="6">
    <location>
        <begin position="6"/>
        <end position="331"/>
    </location>
</feature>
<evidence type="ECO:0000256" key="4">
    <source>
        <dbReference type="ARBA" id="ARBA00023002"/>
    </source>
</evidence>
<dbReference type="OrthoDB" id="9781621at2"/>
<protein>
    <submittedName>
        <fullName evidence="7">FAD-dependent oxidoreductase</fullName>
    </submittedName>
</protein>
<dbReference type="Gene3D" id="3.50.50.100">
    <property type="match status" value="1"/>
</dbReference>
<sequence length="428" mass="47422">MSQQHRIVIVGGGAGGLELATQLGNRLANNPQIEISLVDKKLTHIWKPLLHEIAAGTLNINAEETNYYAHAAKHHYQFIWAKLEQIDAARKCIILKTQSSSKSEQGDQQFELHYDTLILAVGSISNDFGTPGVKQYCHYLDSLQQAQTFQQDLLHLYLDAQHHNIDRELHIGIIGAGATGVELAAELVQAKKNFYQYGLNKIKPNQVKISLIEGAPRILPALSEKMSKHCHKHLERMGVQVLTNKRVAKIDAERIYFSDDTSIIAELKVWAAGIKAPPVIANLEGFAKDRMGRLEVFATLQTKSDPNIFAFGDCAHCIPDASQPPLAPRAQVASQQASFLVDAMLARIKGAPQPMFQFNDRGSLVSLTRSTAFGEVLGQVNVQGFIAKSMYVSLYRLHQATIYGYTHAGLLATKDFMTRKIAPKIKLH</sequence>